<organism evidence="2 3">
    <name type="scientific">Saxophila tyrrhenica</name>
    <dbReference type="NCBI Taxonomy" id="1690608"/>
    <lineage>
        <taxon>Eukaryota</taxon>
        <taxon>Fungi</taxon>
        <taxon>Dikarya</taxon>
        <taxon>Ascomycota</taxon>
        <taxon>Pezizomycotina</taxon>
        <taxon>Dothideomycetes</taxon>
        <taxon>Dothideomycetidae</taxon>
        <taxon>Mycosphaerellales</taxon>
        <taxon>Extremaceae</taxon>
        <taxon>Saxophila</taxon>
    </lineage>
</organism>
<reference evidence="2 3" key="1">
    <citation type="submission" date="2023-08" db="EMBL/GenBank/DDBJ databases">
        <title>Black Yeasts Isolated from many extreme environments.</title>
        <authorList>
            <person name="Coleine C."/>
            <person name="Stajich J.E."/>
            <person name="Selbmann L."/>
        </authorList>
    </citation>
    <scope>NUCLEOTIDE SEQUENCE [LARGE SCALE GENOMIC DNA]</scope>
    <source>
        <strain evidence="2 3">CCFEE 5935</strain>
    </source>
</reference>
<dbReference type="EMBL" id="JAVRRT010000007">
    <property type="protein sequence ID" value="KAK5170551.1"/>
    <property type="molecule type" value="Genomic_DNA"/>
</dbReference>
<dbReference type="AlphaFoldDB" id="A0AAV9PC12"/>
<keyword evidence="3" id="KW-1185">Reference proteome</keyword>
<comment type="caution">
    <text evidence="2">The sequence shown here is derived from an EMBL/GenBank/DDBJ whole genome shotgun (WGS) entry which is preliminary data.</text>
</comment>
<dbReference type="Proteomes" id="UP001337655">
    <property type="component" value="Unassembled WGS sequence"/>
</dbReference>
<name>A0AAV9PC12_9PEZI</name>
<feature type="domain" description="2EXR" evidence="1">
    <location>
        <begin position="17"/>
        <end position="87"/>
    </location>
</feature>
<dbReference type="InterPro" id="IPR045518">
    <property type="entry name" value="2EXR"/>
</dbReference>
<gene>
    <name evidence="2" type="ORF">LTR77_005139</name>
</gene>
<proteinExistence type="predicted"/>
<dbReference type="RefSeq" id="XP_064659749.1">
    <property type="nucleotide sequence ID" value="XM_064802388.1"/>
</dbReference>
<evidence type="ECO:0000259" key="1">
    <source>
        <dbReference type="Pfam" id="PF20150"/>
    </source>
</evidence>
<evidence type="ECO:0000313" key="2">
    <source>
        <dbReference type="EMBL" id="KAK5170551.1"/>
    </source>
</evidence>
<evidence type="ECO:0000313" key="3">
    <source>
        <dbReference type="Proteomes" id="UP001337655"/>
    </source>
</evidence>
<dbReference type="GeneID" id="89926483"/>
<sequence length="154" mass="17258">MAPPSPTPPEQPCYLLKLSAELRNQMWALACLPPRLTDIELGFPSRDRRISQATGFRREQPAITRVCQQIRNGALPLFYANGPFTVFGHGTHIQSRFNDWVKAIGDNVHHIEQITISTTLDEGFSGFRVHVTLSVEGGQVVCKAVPWIHEPTRT</sequence>
<protein>
    <recommendedName>
        <fullName evidence="1">2EXR domain-containing protein</fullName>
    </recommendedName>
</protein>
<dbReference type="Pfam" id="PF20150">
    <property type="entry name" value="2EXR"/>
    <property type="match status" value="1"/>
</dbReference>
<accession>A0AAV9PC12</accession>